<evidence type="ECO:0000256" key="4">
    <source>
        <dbReference type="ARBA" id="ARBA00022679"/>
    </source>
</evidence>
<dbReference type="Gene3D" id="1.10.287.130">
    <property type="match status" value="1"/>
</dbReference>
<sequence>MTPSSNSEVLIRRIYQITNEFDKGFDHQIQELLKLGLERFNLDIAILSRIENNTYTVKYCVTPEGVDLNPGDEFDFGVTYCNITCNAVEPVAIEHMGEHDKYASHPAYTAFQLESYIGVPIRLKNKLYGTLNFSSPSAYPRNFLDTDIDALKLMASWIEVELIRQDQERRITKANQYKTDFLSNMSHEIRTPMNGIIGALKLALNSELNDDQAQLINLALSSSNNLNDILNDILDISKIEAGKIELSKHNFNLDQLLTEIVKIQTFKLTDDQIALKHSIHENTHVHLFGDSLRIRQVLNNLISNALKFTTKGSVTITVSETSVRQGKPNSGLFRFEIQDTGIGLNNDQIEKLFGRFNQADQSTTRLYGGTGLGLSISKSFIEMMQGEIGVTSKPGKGSTFWFTLPLDHQPEEAAQPDHSAKGSTDAKPDITPDNLSGHILLVEDNLTNQLIAQGFLDTIGVTYDVAQNGQEAVEKVASNTYDLVLMDCLMPIMDGYQATRLIKQHVQSGNAVLPVLALTANAFSSDIENCQNAGMDDHIAKPIDPDELFKKLALWLK</sequence>
<reference evidence="10" key="1">
    <citation type="journal article" date="2019" name="Int. J. Syst. Evol. Microbiol.">
        <title>The Global Catalogue of Microorganisms (GCM) 10K type strain sequencing project: providing services to taxonomists for standard genome sequencing and annotation.</title>
        <authorList>
            <consortium name="The Broad Institute Genomics Platform"/>
            <consortium name="The Broad Institute Genome Sequencing Center for Infectious Disease"/>
            <person name="Wu L."/>
            <person name="Ma J."/>
        </authorList>
    </citation>
    <scope>NUCLEOTIDE SEQUENCE [LARGE SCALE GENOMIC DNA]</scope>
    <source>
        <strain evidence="10">JCM 17551</strain>
    </source>
</reference>
<evidence type="ECO:0000256" key="2">
    <source>
        <dbReference type="ARBA" id="ARBA00012438"/>
    </source>
</evidence>
<dbReference type="SUPFAM" id="SSF52172">
    <property type="entry name" value="CheY-like"/>
    <property type="match status" value="1"/>
</dbReference>
<dbReference type="InterPro" id="IPR003018">
    <property type="entry name" value="GAF"/>
</dbReference>
<dbReference type="RefSeq" id="WP_344799995.1">
    <property type="nucleotide sequence ID" value="NZ_BAABBN010000012.1"/>
</dbReference>
<dbReference type="Pfam" id="PF02518">
    <property type="entry name" value="HATPase_c"/>
    <property type="match status" value="1"/>
</dbReference>
<evidence type="ECO:0000256" key="3">
    <source>
        <dbReference type="ARBA" id="ARBA00022553"/>
    </source>
</evidence>
<dbReference type="PRINTS" id="PR00344">
    <property type="entry name" value="BCTRLSENSOR"/>
</dbReference>
<dbReference type="Pfam" id="PF00512">
    <property type="entry name" value="HisKA"/>
    <property type="match status" value="1"/>
</dbReference>
<evidence type="ECO:0000259" key="8">
    <source>
        <dbReference type="PROSITE" id="PS50110"/>
    </source>
</evidence>
<dbReference type="Gene3D" id="3.30.565.10">
    <property type="entry name" value="Histidine kinase-like ATPase, C-terminal domain"/>
    <property type="match status" value="1"/>
</dbReference>
<dbReference type="InterPro" id="IPR003661">
    <property type="entry name" value="HisK_dim/P_dom"/>
</dbReference>
<dbReference type="SUPFAM" id="SSF55874">
    <property type="entry name" value="ATPase domain of HSP90 chaperone/DNA topoisomerase II/histidine kinase"/>
    <property type="match status" value="1"/>
</dbReference>
<dbReference type="SMART" id="SM00387">
    <property type="entry name" value="HATPase_c"/>
    <property type="match status" value="1"/>
</dbReference>
<dbReference type="PROSITE" id="PS50110">
    <property type="entry name" value="RESPONSE_REGULATORY"/>
    <property type="match status" value="1"/>
</dbReference>
<dbReference type="PANTHER" id="PTHR45339:SF5">
    <property type="entry name" value="HISTIDINE KINASE"/>
    <property type="match status" value="1"/>
</dbReference>
<evidence type="ECO:0000313" key="9">
    <source>
        <dbReference type="EMBL" id="GAA3936346.1"/>
    </source>
</evidence>
<dbReference type="Gene3D" id="3.30.450.40">
    <property type="match status" value="1"/>
</dbReference>
<dbReference type="SUPFAM" id="SSF47384">
    <property type="entry name" value="Homodimeric domain of signal transducing histidine kinase"/>
    <property type="match status" value="1"/>
</dbReference>
<dbReference type="SMART" id="SM00448">
    <property type="entry name" value="REC"/>
    <property type="match status" value="1"/>
</dbReference>
<evidence type="ECO:0000256" key="1">
    <source>
        <dbReference type="ARBA" id="ARBA00000085"/>
    </source>
</evidence>
<keyword evidence="4" id="KW-0808">Transferase</keyword>
<feature type="domain" description="Response regulatory" evidence="8">
    <location>
        <begin position="438"/>
        <end position="556"/>
    </location>
</feature>
<dbReference type="Pfam" id="PF01590">
    <property type="entry name" value="GAF"/>
    <property type="match status" value="1"/>
</dbReference>
<dbReference type="PROSITE" id="PS50109">
    <property type="entry name" value="HIS_KIN"/>
    <property type="match status" value="1"/>
</dbReference>
<dbReference type="CDD" id="cd00082">
    <property type="entry name" value="HisKA"/>
    <property type="match status" value="1"/>
</dbReference>
<dbReference type="InterPro" id="IPR036890">
    <property type="entry name" value="HATPase_C_sf"/>
</dbReference>
<dbReference type="Pfam" id="PF00072">
    <property type="entry name" value="Response_reg"/>
    <property type="match status" value="1"/>
</dbReference>
<keyword evidence="3 6" id="KW-0597">Phosphoprotein</keyword>
<dbReference type="CDD" id="cd16922">
    <property type="entry name" value="HATPase_EvgS-ArcB-TorS-like"/>
    <property type="match status" value="1"/>
</dbReference>
<proteinExistence type="predicted"/>
<dbReference type="InterPro" id="IPR036097">
    <property type="entry name" value="HisK_dim/P_sf"/>
</dbReference>
<dbReference type="EMBL" id="BAABBN010000012">
    <property type="protein sequence ID" value="GAA3936346.1"/>
    <property type="molecule type" value="Genomic_DNA"/>
</dbReference>
<feature type="modified residue" description="4-aspartylphosphate" evidence="6">
    <location>
        <position position="487"/>
    </location>
</feature>
<keyword evidence="10" id="KW-1185">Reference proteome</keyword>
<dbReference type="Gene3D" id="3.40.50.2300">
    <property type="match status" value="1"/>
</dbReference>
<dbReference type="InterPro" id="IPR004358">
    <property type="entry name" value="Sig_transdc_His_kin-like_C"/>
</dbReference>
<protein>
    <recommendedName>
        <fullName evidence="2">histidine kinase</fullName>
        <ecNumber evidence="2">2.7.13.3</ecNumber>
    </recommendedName>
</protein>
<dbReference type="Proteomes" id="UP001501565">
    <property type="component" value="Unassembled WGS sequence"/>
</dbReference>
<dbReference type="EC" id="2.7.13.3" evidence="2"/>
<evidence type="ECO:0000259" key="7">
    <source>
        <dbReference type="PROSITE" id="PS50109"/>
    </source>
</evidence>
<evidence type="ECO:0000256" key="6">
    <source>
        <dbReference type="PROSITE-ProRule" id="PRU00169"/>
    </source>
</evidence>
<feature type="domain" description="Histidine kinase" evidence="7">
    <location>
        <begin position="184"/>
        <end position="408"/>
    </location>
</feature>
<dbReference type="InterPro" id="IPR001789">
    <property type="entry name" value="Sig_transdc_resp-reg_receiver"/>
</dbReference>
<organism evidence="9 10">
    <name type="scientific">Litoribacillus peritrichatus</name>
    <dbReference type="NCBI Taxonomy" id="718191"/>
    <lineage>
        <taxon>Bacteria</taxon>
        <taxon>Pseudomonadati</taxon>
        <taxon>Pseudomonadota</taxon>
        <taxon>Gammaproteobacteria</taxon>
        <taxon>Oceanospirillales</taxon>
        <taxon>Oceanospirillaceae</taxon>
        <taxon>Litoribacillus</taxon>
    </lineage>
</organism>
<dbReference type="PANTHER" id="PTHR45339">
    <property type="entry name" value="HYBRID SIGNAL TRANSDUCTION HISTIDINE KINASE J"/>
    <property type="match status" value="1"/>
</dbReference>
<accession>A0ABP7N4P5</accession>
<dbReference type="CDD" id="cd17546">
    <property type="entry name" value="REC_hyHK_CKI1_RcsC-like"/>
    <property type="match status" value="1"/>
</dbReference>
<dbReference type="InterPro" id="IPR003594">
    <property type="entry name" value="HATPase_dom"/>
</dbReference>
<dbReference type="SUPFAM" id="SSF55781">
    <property type="entry name" value="GAF domain-like"/>
    <property type="match status" value="1"/>
</dbReference>
<dbReference type="InterPro" id="IPR029016">
    <property type="entry name" value="GAF-like_dom_sf"/>
</dbReference>
<name>A0ABP7N4P5_9GAMM</name>
<dbReference type="InterPro" id="IPR005467">
    <property type="entry name" value="His_kinase_dom"/>
</dbReference>
<gene>
    <name evidence="9" type="ORF">GCM10022277_35950</name>
</gene>
<comment type="caution">
    <text evidence="9">The sequence shown here is derived from an EMBL/GenBank/DDBJ whole genome shotgun (WGS) entry which is preliminary data.</text>
</comment>
<dbReference type="SMART" id="SM00388">
    <property type="entry name" value="HisKA"/>
    <property type="match status" value="1"/>
</dbReference>
<keyword evidence="5" id="KW-0418">Kinase</keyword>
<dbReference type="InterPro" id="IPR011006">
    <property type="entry name" value="CheY-like_superfamily"/>
</dbReference>
<evidence type="ECO:0000313" key="10">
    <source>
        <dbReference type="Proteomes" id="UP001501565"/>
    </source>
</evidence>
<comment type="catalytic activity">
    <reaction evidence="1">
        <text>ATP + protein L-histidine = ADP + protein N-phospho-L-histidine.</text>
        <dbReference type="EC" id="2.7.13.3"/>
    </reaction>
</comment>
<evidence type="ECO:0000256" key="5">
    <source>
        <dbReference type="ARBA" id="ARBA00022777"/>
    </source>
</evidence>